<evidence type="ECO:0000313" key="3">
    <source>
        <dbReference type="Proteomes" id="UP000249524"/>
    </source>
</evidence>
<keyword evidence="1" id="KW-0472">Membrane</keyword>
<dbReference type="AlphaFoldDB" id="A0A328BJU7"/>
<feature type="transmembrane region" description="Helical" evidence="1">
    <location>
        <begin position="61"/>
        <end position="82"/>
    </location>
</feature>
<reference evidence="2 3" key="1">
    <citation type="submission" date="2018-05" db="EMBL/GenBank/DDBJ databases">
        <authorList>
            <person name="Lanie J.A."/>
            <person name="Ng W.-L."/>
            <person name="Kazmierczak K.M."/>
            <person name="Andrzejewski T.M."/>
            <person name="Davidsen T.M."/>
            <person name="Wayne K.J."/>
            <person name="Tettelin H."/>
            <person name="Glass J.I."/>
            <person name="Rusch D."/>
            <person name="Podicherti R."/>
            <person name="Tsui H.-C.T."/>
            <person name="Winkler M.E."/>
        </authorList>
    </citation>
    <scope>NUCLEOTIDE SEQUENCE [LARGE SCALE GENOMIC DNA]</scope>
    <source>
        <strain evidence="2 3">BUT-10</strain>
    </source>
</reference>
<dbReference type="Proteomes" id="UP000249524">
    <property type="component" value="Unassembled WGS sequence"/>
</dbReference>
<gene>
    <name evidence="2" type="ORF">DJ019_04820</name>
</gene>
<protein>
    <submittedName>
        <fullName evidence="2">Uncharacterized protein</fullName>
    </submittedName>
</protein>
<evidence type="ECO:0000313" key="2">
    <source>
        <dbReference type="EMBL" id="RAK67257.1"/>
    </source>
</evidence>
<dbReference type="EMBL" id="QFYS01000002">
    <property type="protein sequence ID" value="RAK67257.1"/>
    <property type="molecule type" value="Genomic_DNA"/>
</dbReference>
<feature type="transmembrane region" description="Helical" evidence="1">
    <location>
        <begin position="6"/>
        <end position="24"/>
    </location>
</feature>
<organism evidence="2 3">
    <name type="scientific">Phenylobacterium kunshanense</name>
    <dbReference type="NCBI Taxonomy" id="1445034"/>
    <lineage>
        <taxon>Bacteria</taxon>
        <taxon>Pseudomonadati</taxon>
        <taxon>Pseudomonadota</taxon>
        <taxon>Alphaproteobacteria</taxon>
        <taxon>Caulobacterales</taxon>
        <taxon>Caulobacteraceae</taxon>
        <taxon>Phenylobacterium</taxon>
    </lineage>
</organism>
<keyword evidence="1" id="KW-1133">Transmembrane helix</keyword>
<keyword evidence="3" id="KW-1185">Reference proteome</keyword>
<name>A0A328BJU7_9CAUL</name>
<comment type="caution">
    <text evidence="2">The sequence shown here is derived from an EMBL/GenBank/DDBJ whole genome shotgun (WGS) entry which is preliminary data.</text>
</comment>
<dbReference type="RefSeq" id="WP_111274868.1">
    <property type="nucleotide sequence ID" value="NZ_QFYS01000002.1"/>
</dbReference>
<accession>A0A328BJU7</accession>
<proteinExistence type="predicted"/>
<evidence type="ECO:0000256" key="1">
    <source>
        <dbReference type="SAM" id="Phobius"/>
    </source>
</evidence>
<keyword evidence="1" id="KW-0812">Transmembrane</keyword>
<sequence length="83" mass="8904">MMFVRGIWLVLTLGAFAGFIWSLGRLQTVRLALLHEAKLYGTVREGAASGAQTQRKAGWRAGVLALCCFAALGGLIGLSHLIF</sequence>